<reference evidence="1 2" key="1">
    <citation type="journal article" date="2019" name="Commun. Biol.">
        <title>The bagworm genome reveals a unique fibroin gene that provides high tensile strength.</title>
        <authorList>
            <person name="Kono N."/>
            <person name="Nakamura H."/>
            <person name="Ohtoshi R."/>
            <person name="Tomita M."/>
            <person name="Numata K."/>
            <person name="Arakawa K."/>
        </authorList>
    </citation>
    <scope>NUCLEOTIDE SEQUENCE [LARGE SCALE GENOMIC DNA]</scope>
</reference>
<dbReference type="Proteomes" id="UP000299102">
    <property type="component" value="Unassembled WGS sequence"/>
</dbReference>
<gene>
    <name evidence="1" type="ORF">EVAR_55830_1</name>
</gene>
<organism evidence="1 2">
    <name type="scientific">Eumeta variegata</name>
    <name type="common">Bagworm moth</name>
    <name type="synonym">Eumeta japonica</name>
    <dbReference type="NCBI Taxonomy" id="151549"/>
    <lineage>
        <taxon>Eukaryota</taxon>
        <taxon>Metazoa</taxon>
        <taxon>Ecdysozoa</taxon>
        <taxon>Arthropoda</taxon>
        <taxon>Hexapoda</taxon>
        <taxon>Insecta</taxon>
        <taxon>Pterygota</taxon>
        <taxon>Neoptera</taxon>
        <taxon>Endopterygota</taxon>
        <taxon>Lepidoptera</taxon>
        <taxon>Glossata</taxon>
        <taxon>Ditrysia</taxon>
        <taxon>Tineoidea</taxon>
        <taxon>Psychidae</taxon>
        <taxon>Oiketicinae</taxon>
        <taxon>Eumeta</taxon>
    </lineage>
</organism>
<dbReference type="AlphaFoldDB" id="A0A4C1YY36"/>
<dbReference type="EMBL" id="BGZK01001425">
    <property type="protein sequence ID" value="GBP79694.1"/>
    <property type="molecule type" value="Genomic_DNA"/>
</dbReference>
<name>A0A4C1YY36_EUMVA</name>
<accession>A0A4C1YY36</accession>
<comment type="caution">
    <text evidence="1">The sequence shown here is derived from an EMBL/GenBank/DDBJ whole genome shotgun (WGS) entry which is preliminary data.</text>
</comment>
<sequence length="154" mass="17843">MSIFSIFKFRSSDFEGGHTSNKEQISPTQKTWYYYLMGRFPYRLQNLKFGNEAYIIRLQPKANRINFKAVSAEHGRRGVQSFASSNTIFLSQRGPSRCIRRLKAWRAGAYRVHAVCTHSGWRAMSANKHLKRILSTDGLGARARRCCSYWKRLA</sequence>
<proteinExistence type="predicted"/>
<keyword evidence="2" id="KW-1185">Reference proteome</keyword>
<evidence type="ECO:0000313" key="1">
    <source>
        <dbReference type="EMBL" id="GBP79694.1"/>
    </source>
</evidence>
<protein>
    <submittedName>
        <fullName evidence="1">Uncharacterized protein</fullName>
    </submittedName>
</protein>
<evidence type="ECO:0000313" key="2">
    <source>
        <dbReference type="Proteomes" id="UP000299102"/>
    </source>
</evidence>